<dbReference type="RefSeq" id="WP_060626257.1">
    <property type="nucleotide sequence ID" value="NZ_LCZJ02000037.1"/>
</dbReference>
<gene>
    <name evidence="18" type="ORF">UQ64_28940</name>
</gene>
<dbReference type="FunFam" id="3.30.565.10:FF:000013">
    <property type="entry name" value="Two-component sensor histidine kinase"/>
    <property type="match status" value="1"/>
</dbReference>
<dbReference type="Gene3D" id="1.10.287.130">
    <property type="match status" value="1"/>
</dbReference>
<dbReference type="InterPro" id="IPR003660">
    <property type="entry name" value="HAMP_dom"/>
</dbReference>
<dbReference type="PRINTS" id="PR00344">
    <property type="entry name" value="BCTRLSENSOR"/>
</dbReference>
<proteinExistence type="predicted"/>
<evidence type="ECO:0000256" key="5">
    <source>
        <dbReference type="ARBA" id="ARBA00022553"/>
    </source>
</evidence>
<dbReference type="CDD" id="cd00082">
    <property type="entry name" value="HisKA"/>
    <property type="match status" value="1"/>
</dbReference>
<evidence type="ECO:0000256" key="11">
    <source>
        <dbReference type="ARBA" id="ARBA00022989"/>
    </source>
</evidence>
<keyword evidence="8" id="KW-0547">Nucleotide-binding</keyword>
<organism evidence="18 19">
    <name type="scientific">Paenibacillus etheri</name>
    <dbReference type="NCBI Taxonomy" id="1306852"/>
    <lineage>
        <taxon>Bacteria</taxon>
        <taxon>Bacillati</taxon>
        <taxon>Bacillota</taxon>
        <taxon>Bacilli</taxon>
        <taxon>Bacillales</taxon>
        <taxon>Paenibacillaceae</taxon>
        <taxon>Paenibacillus</taxon>
    </lineage>
</organism>
<dbReference type="AlphaFoldDB" id="A0A0W1AS81"/>
<evidence type="ECO:0000256" key="15">
    <source>
        <dbReference type="SAM" id="Phobius"/>
    </source>
</evidence>
<comment type="subcellular location">
    <subcellularLocation>
        <location evidence="2">Cell membrane</location>
        <topology evidence="2">Multi-pass membrane protein</topology>
    </subcellularLocation>
</comment>
<keyword evidence="7 15" id="KW-0812">Transmembrane</keyword>
<dbReference type="CDD" id="cd00075">
    <property type="entry name" value="HATPase"/>
    <property type="match status" value="1"/>
</dbReference>
<evidence type="ECO:0000313" key="19">
    <source>
        <dbReference type="Proteomes" id="UP000054709"/>
    </source>
</evidence>
<sequence length="471" mass="54382">MKNRTKLWLLMLISAIISILLFIPLSLVIGNIGNQGYDLNSLNTISQEILDTIEEHRAFHAADITPILDDAHRNHPDIRFEWIAADGSTIYDTFGEKKNYDFQQLADRMLYMPQNLWGVDEPITLTFSISQEDQPYYLLMGLSSDAMKEGQIYFYMRTFKVMSIFMLPLIVAFLIPYLLSLWFLSSMNRRINKLNNAIGRLNLQSEITVLEDTKKDEISQLTAHYNAMARRIQNQAEQIKQFDNRRKLLLSNLSHDLRTPLTMILGYAETIRAGLYKDEKELQASAKVLLQRSRYMDKLLDQLLDITQQYDDNLEFYVAMDNLSEILRKIAADYLMFVEGQNFTVEVNIPDKDIEARIDSSLIERALRNLLDNAIRYGSEGHYLEIGLSEKDDAIFMTVIDKGRGIPLQDQEHVFERFYRVDSNRKGEGLGIGLSIVKEIIAVHGGSITLTSVPYEKTMFEIQLPNHQREQ</sequence>
<dbReference type="Gene3D" id="6.10.340.10">
    <property type="match status" value="1"/>
</dbReference>
<dbReference type="SMART" id="SM00304">
    <property type="entry name" value="HAMP"/>
    <property type="match status" value="1"/>
</dbReference>
<evidence type="ECO:0000256" key="12">
    <source>
        <dbReference type="ARBA" id="ARBA00023012"/>
    </source>
</evidence>
<dbReference type="InterPro" id="IPR003594">
    <property type="entry name" value="HATPase_dom"/>
</dbReference>
<keyword evidence="6" id="KW-0808">Transferase</keyword>
<evidence type="ECO:0000313" key="18">
    <source>
        <dbReference type="EMBL" id="KTD84186.1"/>
    </source>
</evidence>
<reference evidence="18 19" key="1">
    <citation type="journal article" date="2015" name="Int. Biodeterior. Biodegradation">
        <title>Physiological and genetic screening methods for the isolation of methyl tert-butyl ether-degrading bacteria for bioremediation purposes.</title>
        <authorList>
            <person name="Guisado I.M."/>
            <person name="Purswani J."/>
            <person name="Gonzalez Lopez J."/>
            <person name="Pozo C."/>
        </authorList>
    </citation>
    <scope>NUCLEOTIDE SEQUENCE [LARGE SCALE GENOMIC DNA]</scope>
    <source>
        <strain evidence="18 19">SH7</strain>
    </source>
</reference>
<dbReference type="SUPFAM" id="SSF47384">
    <property type="entry name" value="Homodimeric domain of signal transducing histidine kinase"/>
    <property type="match status" value="1"/>
</dbReference>
<keyword evidence="12" id="KW-0902">Two-component regulatory system</keyword>
<feature type="transmembrane region" description="Helical" evidence="15">
    <location>
        <begin position="7"/>
        <end position="29"/>
    </location>
</feature>
<evidence type="ECO:0000256" key="8">
    <source>
        <dbReference type="ARBA" id="ARBA00022741"/>
    </source>
</evidence>
<keyword evidence="11 15" id="KW-1133">Transmembrane helix</keyword>
<dbReference type="InterPro" id="IPR036890">
    <property type="entry name" value="HATPase_C_sf"/>
</dbReference>
<dbReference type="SMART" id="SM00388">
    <property type="entry name" value="HisKA"/>
    <property type="match status" value="1"/>
</dbReference>
<evidence type="ECO:0000256" key="3">
    <source>
        <dbReference type="ARBA" id="ARBA00012438"/>
    </source>
</evidence>
<evidence type="ECO:0000256" key="14">
    <source>
        <dbReference type="SAM" id="Coils"/>
    </source>
</evidence>
<evidence type="ECO:0000256" key="4">
    <source>
        <dbReference type="ARBA" id="ARBA00022475"/>
    </source>
</evidence>
<evidence type="ECO:0000256" key="7">
    <source>
        <dbReference type="ARBA" id="ARBA00022692"/>
    </source>
</evidence>
<keyword evidence="13 15" id="KW-0472">Membrane</keyword>
<keyword evidence="4" id="KW-1003">Cell membrane</keyword>
<dbReference type="InterPro" id="IPR036097">
    <property type="entry name" value="HisK_dim/P_sf"/>
</dbReference>
<dbReference type="Pfam" id="PF00512">
    <property type="entry name" value="HisKA"/>
    <property type="match status" value="1"/>
</dbReference>
<dbReference type="Proteomes" id="UP000054709">
    <property type="component" value="Unassembled WGS sequence"/>
</dbReference>
<dbReference type="PANTHER" id="PTHR45528">
    <property type="entry name" value="SENSOR HISTIDINE KINASE CPXA"/>
    <property type="match status" value="1"/>
</dbReference>
<dbReference type="GO" id="GO:0000155">
    <property type="term" value="F:phosphorelay sensor kinase activity"/>
    <property type="evidence" value="ECO:0007669"/>
    <property type="project" value="InterPro"/>
</dbReference>
<dbReference type="InterPro" id="IPR004358">
    <property type="entry name" value="Sig_transdc_His_kin-like_C"/>
</dbReference>
<keyword evidence="14" id="KW-0175">Coiled coil</keyword>
<keyword evidence="19" id="KW-1185">Reference proteome</keyword>
<comment type="caution">
    <text evidence="18">The sequence shown here is derived from an EMBL/GenBank/DDBJ whole genome shotgun (WGS) entry which is preliminary data.</text>
</comment>
<dbReference type="CDD" id="cd06225">
    <property type="entry name" value="HAMP"/>
    <property type="match status" value="1"/>
</dbReference>
<dbReference type="Gene3D" id="3.30.565.10">
    <property type="entry name" value="Histidine kinase-like ATPase, C-terminal domain"/>
    <property type="match status" value="1"/>
</dbReference>
<name>A0A0W1AS81_9BACL</name>
<dbReference type="PROSITE" id="PS50885">
    <property type="entry name" value="HAMP"/>
    <property type="match status" value="1"/>
</dbReference>
<feature type="domain" description="HAMP" evidence="17">
    <location>
        <begin position="185"/>
        <end position="237"/>
    </location>
</feature>
<evidence type="ECO:0000256" key="13">
    <source>
        <dbReference type="ARBA" id="ARBA00023136"/>
    </source>
</evidence>
<accession>A0A0W1AS81</accession>
<comment type="catalytic activity">
    <reaction evidence="1">
        <text>ATP + protein L-histidine = ADP + protein N-phospho-L-histidine.</text>
        <dbReference type="EC" id="2.7.13.3"/>
    </reaction>
</comment>
<dbReference type="SMART" id="SM00387">
    <property type="entry name" value="HATPase_c"/>
    <property type="match status" value="1"/>
</dbReference>
<dbReference type="GO" id="GO:0005524">
    <property type="term" value="F:ATP binding"/>
    <property type="evidence" value="ECO:0007669"/>
    <property type="project" value="UniProtKB-KW"/>
</dbReference>
<feature type="domain" description="Histidine kinase" evidence="16">
    <location>
        <begin position="252"/>
        <end position="468"/>
    </location>
</feature>
<feature type="coiled-coil region" evidence="14">
    <location>
        <begin position="184"/>
        <end position="245"/>
    </location>
</feature>
<dbReference type="GO" id="GO:0005886">
    <property type="term" value="C:plasma membrane"/>
    <property type="evidence" value="ECO:0007669"/>
    <property type="project" value="UniProtKB-SubCell"/>
</dbReference>
<evidence type="ECO:0000256" key="6">
    <source>
        <dbReference type="ARBA" id="ARBA00022679"/>
    </source>
</evidence>
<evidence type="ECO:0000256" key="1">
    <source>
        <dbReference type="ARBA" id="ARBA00000085"/>
    </source>
</evidence>
<evidence type="ECO:0000256" key="2">
    <source>
        <dbReference type="ARBA" id="ARBA00004651"/>
    </source>
</evidence>
<keyword evidence="9" id="KW-0418">Kinase</keyword>
<dbReference type="PROSITE" id="PS50109">
    <property type="entry name" value="HIS_KIN"/>
    <property type="match status" value="1"/>
</dbReference>
<dbReference type="InterPro" id="IPR003661">
    <property type="entry name" value="HisK_dim/P_dom"/>
</dbReference>
<dbReference type="EMBL" id="LCZJ02000037">
    <property type="protein sequence ID" value="KTD84186.1"/>
    <property type="molecule type" value="Genomic_DNA"/>
</dbReference>
<dbReference type="InterPro" id="IPR050398">
    <property type="entry name" value="HssS/ArlS-like"/>
</dbReference>
<keyword evidence="5" id="KW-0597">Phosphoprotein</keyword>
<dbReference type="InterPro" id="IPR005467">
    <property type="entry name" value="His_kinase_dom"/>
</dbReference>
<dbReference type="EC" id="2.7.13.3" evidence="3"/>
<dbReference type="SUPFAM" id="SSF55874">
    <property type="entry name" value="ATPase domain of HSP90 chaperone/DNA topoisomerase II/histidine kinase"/>
    <property type="match status" value="1"/>
</dbReference>
<dbReference type="Pfam" id="PF02518">
    <property type="entry name" value="HATPase_c"/>
    <property type="match status" value="1"/>
</dbReference>
<dbReference type="OrthoDB" id="9792991at2"/>
<protein>
    <recommendedName>
        <fullName evidence="3">histidine kinase</fullName>
        <ecNumber evidence="3">2.7.13.3</ecNumber>
    </recommendedName>
</protein>
<feature type="transmembrane region" description="Helical" evidence="15">
    <location>
        <begin position="164"/>
        <end position="184"/>
    </location>
</feature>
<dbReference type="PANTHER" id="PTHR45528:SF1">
    <property type="entry name" value="SENSOR HISTIDINE KINASE CPXA"/>
    <property type="match status" value="1"/>
</dbReference>
<evidence type="ECO:0000256" key="9">
    <source>
        <dbReference type="ARBA" id="ARBA00022777"/>
    </source>
</evidence>
<evidence type="ECO:0000259" key="17">
    <source>
        <dbReference type="PROSITE" id="PS50885"/>
    </source>
</evidence>
<evidence type="ECO:0000259" key="16">
    <source>
        <dbReference type="PROSITE" id="PS50109"/>
    </source>
</evidence>
<keyword evidence="10" id="KW-0067">ATP-binding</keyword>
<evidence type="ECO:0000256" key="10">
    <source>
        <dbReference type="ARBA" id="ARBA00022840"/>
    </source>
</evidence>